<name>A0A1T5K877_9BACT</name>
<dbReference type="AlphaFoldDB" id="A0A1T5K877"/>
<dbReference type="RefSeq" id="WP_079686409.1">
    <property type="nucleotide sequence ID" value="NZ_FUZU01000001.1"/>
</dbReference>
<protein>
    <submittedName>
        <fullName evidence="3">Glucose/arabinose dehydrogenase, beta-propeller fold</fullName>
    </submittedName>
</protein>
<keyword evidence="1" id="KW-0732">Signal</keyword>
<dbReference type="STRING" id="688867.SAMN05660236_1898"/>
<proteinExistence type="predicted"/>
<dbReference type="InterPro" id="IPR011041">
    <property type="entry name" value="Quinoprot_gluc/sorb_DH_b-prop"/>
</dbReference>
<dbReference type="Gene3D" id="2.120.10.30">
    <property type="entry name" value="TolB, C-terminal domain"/>
    <property type="match status" value="1"/>
</dbReference>
<feature type="chain" id="PRO_5012707704" evidence="1">
    <location>
        <begin position="25"/>
        <end position="393"/>
    </location>
</feature>
<feature type="domain" description="Pyrroloquinoline quinone-dependent pyranose dehydrogenase beta-propeller" evidence="2">
    <location>
        <begin position="57"/>
        <end position="390"/>
    </location>
</feature>
<dbReference type="PANTHER" id="PTHR33546">
    <property type="entry name" value="LARGE, MULTIFUNCTIONAL SECRETED PROTEIN-RELATED"/>
    <property type="match status" value="1"/>
</dbReference>
<dbReference type="EMBL" id="FUZU01000001">
    <property type="protein sequence ID" value="SKC59669.1"/>
    <property type="molecule type" value="Genomic_DNA"/>
</dbReference>
<evidence type="ECO:0000259" key="2">
    <source>
        <dbReference type="Pfam" id="PF22807"/>
    </source>
</evidence>
<sequence>MRSIISTPVLMLGLMLACSNSSSTDPTGDKGVNGRDVSAPAITDYAATLPLDKIKLPAGFKIAVYAEVENARSMALSPSGVVYVGNRDKDKVYAVKDTNGDFIADKKWVIASGLNMPNGVAFKDGNLYVAEISKITKYTGIESKLDNPPAPTVIADNYPTESHHGWKFIAFGPDGKLYVPVGAPCNICESKDEIYASITRLNADGSGREVFARGVRNTVGFTWHPQTKELWFTDNGRDMLGDDKPSCELNVAPKKGMHFGYPYCHEGSIKDPEFGDKHPCSEFTAPADKLGPHVAPLGLRFYTGSSFPVAYKNQIFVAEHGSWNRSKKSGYNVTLVKLQNNKVTSHELFASGWLDEATQKEWGRPVDVLVLPDGSMLVSDDKANVIYRISYKG</sequence>
<organism evidence="3 4">
    <name type="scientific">Ohtaekwangia koreensis</name>
    <dbReference type="NCBI Taxonomy" id="688867"/>
    <lineage>
        <taxon>Bacteria</taxon>
        <taxon>Pseudomonadati</taxon>
        <taxon>Bacteroidota</taxon>
        <taxon>Cytophagia</taxon>
        <taxon>Cytophagales</taxon>
        <taxon>Fulvivirgaceae</taxon>
        <taxon>Ohtaekwangia</taxon>
    </lineage>
</organism>
<reference evidence="3 4" key="1">
    <citation type="submission" date="2017-02" db="EMBL/GenBank/DDBJ databases">
        <authorList>
            <person name="Peterson S.W."/>
        </authorList>
    </citation>
    <scope>NUCLEOTIDE SEQUENCE [LARGE SCALE GENOMIC DNA]</scope>
    <source>
        <strain evidence="3 4">DSM 25262</strain>
    </source>
</reference>
<dbReference type="PANTHER" id="PTHR33546:SF1">
    <property type="entry name" value="LARGE, MULTIFUNCTIONAL SECRETED PROTEIN"/>
    <property type="match status" value="1"/>
</dbReference>
<evidence type="ECO:0000313" key="3">
    <source>
        <dbReference type="EMBL" id="SKC59669.1"/>
    </source>
</evidence>
<evidence type="ECO:0000256" key="1">
    <source>
        <dbReference type="SAM" id="SignalP"/>
    </source>
</evidence>
<dbReference type="OrthoDB" id="9811395at2"/>
<dbReference type="Proteomes" id="UP000190961">
    <property type="component" value="Unassembled WGS sequence"/>
</dbReference>
<dbReference type="SUPFAM" id="SSF50952">
    <property type="entry name" value="Soluble quinoprotein glucose dehydrogenase"/>
    <property type="match status" value="1"/>
</dbReference>
<gene>
    <name evidence="3" type="ORF">SAMN05660236_1898</name>
</gene>
<dbReference type="PROSITE" id="PS51257">
    <property type="entry name" value="PROKAR_LIPOPROTEIN"/>
    <property type="match status" value="1"/>
</dbReference>
<dbReference type="InterPro" id="IPR011042">
    <property type="entry name" value="6-blade_b-propeller_TolB-like"/>
</dbReference>
<dbReference type="InterPro" id="IPR054539">
    <property type="entry name" value="Beta-prop_PDH"/>
</dbReference>
<dbReference type="Pfam" id="PF22807">
    <property type="entry name" value="TrAA12"/>
    <property type="match status" value="1"/>
</dbReference>
<feature type="signal peptide" evidence="1">
    <location>
        <begin position="1"/>
        <end position="24"/>
    </location>
</feature>
<keyword evidence="4" id="KW-1185">Reference proteome</keyword>
<accession>A0A1T5K877</accession>
<evidence type="ECO:0000313" key="4">
    <source>
        <dbReference type="Proteomes" id="UP000190961"/>
    </source>
</evidence>